<dbReference type="Proteomes" id="UP000241764">
    <property type="component" value="Unassembled WGS sequence"/>
</dbReference>
<comment type="caution">
    <text evidence="1">The sequence shown here is derived from an EMBL/GenBank/DDBJ whole genome shotgun (WGS) entry which is preliminary data.</text>
</comment>
<dbReference type="AlphaFoldDB" id="A0A2P7AN70"/>
<evidence type="ECO:0000313" key="2">
    <source>
        <dbReference type="Proteomes" id="UP000241764"/>
    </source>
</evidence>
<dbReference type="EMBL" id="PGGM01000027">
    <property type="protein sequence ID" value="PSH55625.1"/>
    <property type="molecule type" value="Genomic_DNA"/>
</dbReference>
<organism evidence="1 2">
    <name type="scientific">Phyllobacterium sophorae</name>
    <dbReference type="NCBI Taxonomy" id="1520277"/>
    <lineage>
        <taxon>Bacteria</taxon>
        <taxon>Pseudomonadati</taxon>
        <taxon>Pseudomonadota</taxon>
        <taxon>Alphaproteobacteria</taxon>
        <taxon>Hyphomicrobiales</taxon>
        <taxon>Phyllobacteriaceae</taxon>
        <taxon>Phyllobacterium</taxon>
    </lineage>
</organism>
<accession>A0A2P7AN70</accession>
<evidence type="ECO:0000313" key="1">
    <source>
        <dbReference type="EMBL" id="PSH55625.1"/>
    </source>
</evidence>
<reference evidence="2" key="1">
    <citation type="submission" date="2017-11" db="EMBL/GenBank/DDBJ databases">
        <authorList>
            <person name="Kuznetsova I."/>
            <person name="Sazanova A."/>
            <person name="Chirak E."/>
            <person name="Safronova V."/>
            <person name="Willems A."/>
        </authorList>
    </citation>
    <scope>NUCLEOTIDE SEQUENCE [LARGE SCALE GENOMIC DNA]</scope>
    <source>
        <strain evidence="2">CCBAU 03422</strain>
    </source>
</reference>
<keyword evidence="2" id="KW-1185">Reference proteome</keyword>
<name>A0A2P7AN70_9HYPH</name>
<protein>
    <submittedName>
        <fullName evidence="1">Uncharacterized protein</fullName>
    </submittedName>
</protein>
<gene>
    <name evidence="1" type="ORF">CU103_30435</name>
</gene>
<sequence>MHNGSTAHIETCAKLTPYADFRAAIHGPETVHGMVEDRRAGVGIYRRMMRKIKPQAGSLDPSARAVVGLATT</sequence>
<proteinExistence type="predicted"/>